<comment type="caution">
    <text evidence="1">The sequence shown here is derived from an EMBL/GenBank/DDBJ whole genome shotgun (WGS) entry which is preliminary data.</text>
</comment>
<dbReference type="InterPro" id="IPR024410">
    <property type="entry name" value="Phage_TAC_12"/>
</dbReference>
<evidence type="ECO:0008006" key="3">
    <source>
        <dbReference type="Google" id="ProtNLM"/>
    </source>
</evidence>
<accession>A0A268P5E0</accession>
<dbReference type="AlphaFoldDB" id="A0A268P5E0"/>
<proteinExistence type="predicted"/>
<dbReference type="EMBL" id="NPCC01000002">
    <property type="protein sequence ID" value="PAE90942.1"/>
    <property type="molecule type" value="Genomic_DNA"/>
</dbReference>
<gene>
    <name evidence="1" type="ORF">CHH72_00545</name>
</gene>
<protein>
    <recommendedName>
        <fullName evidence="3">Phage protein</fullName>
    </recommendedName>
</protein>
<dbReference type="RefSeq" id="WP_095326006.1">
    <property type="nucleotide sequence ID" value="NZ_NPCC01000002.1"/>
</dbReference>
<organism evidence="1 2">
    <name type="scientific">Shouchella clausii</name>
    <name type="common">Alkalihalobacillus clausii</name>
    <dbReference type="NCBI Taxonomy" id="79880"/>
    <lineage>
        <taxon>Bacteria</taxon>
        <taxon>Bacillati</taxon>
        <taxon>Bacillota</taxon>
        <taxon>Bacilli</taxon>
        <taxon>Bacillales</taxon>
        <taxon>Bacillaceae</taxon>
        <taxon>Shouchella</taxon>
    </lineage>
</organism>
<dbReference type="Proteomes" id="UP000216207">
    <property type="component" value="Unassembled WGS sequence"/>
</dbReference>
<evidence type="ECO:0000313" key="2">
    <source>
        <dbReference type="Proteomes" id="UP000216207"/>
    </source>
</evidence>
<reference evidence="1 2" key="1">
    <citation type="submission" date="2017-07" db="EMBL/GenBank/DDBJ databases">
        <title>Isolation and whole genome analysis of endospore-forming bacteria from heroin.</title>
        <authorList>
            <person name="Kalinowski J."/>
            <person name="Ahrens B."/>
            <person name="Al-Dilaimi A."/>
            <person name="Winkler A."/>
            <person name="Wibberg D."/>
            <person name="Schleenbecker U."/>
            <person name="Ruckert C."/>
            <person name="Wolfel R."/>
            <person name="Grass G."/>
        </authorList>
    </citation>
    <scope>NUCLEOTIDE SEQUENCE [LARGE SCALE GENOMIC DNA]</scope>
    <source>
        <strain evidence="1 2">7539</strain>
    </source>
</reference>
<evidence type="ECO:0000313" key="1">
    <source>
        <dbReference type="EMBL" id="PAE90942.1"/>
    </source>
</evidence>
<dbReference type="Pfam" id="PF12363">
    <property type="entry name" value="Phage_TAC_12"/>
    <property type="match status" value="1"/>
</dbReference>
<sequence>MKLMIGNEEYQLEFGVRFLTEMDKTYHAEQNGFKFGMGLEHALVYLNMENPLVLIEIIKAATAHEKNKPSVTDIKKAIEKYSIENDGMEGLFSQVREELGNSPWTKTKLKKLKEEMKK</sequence>
<name>A0A268P5E0_SHOCL</name>